<accession>A0ABD3I3D2</accession>
<reference evidence="1 2" key="1">
    <citation type="submission" date="2024-09" db="EMBL/GenBank/DDBJ databases">
        <title>Chromosome-scale assembly of Riccia sorocarpa.</title>
        <authorList>
            <person name="Paukszto L."/>
        </authorList>
    </citation>
    <scope>NUCLEOTIDE SEQUENCE [LARGE SCALE GENOMIC DNA]</scope>
    <source>
        <strain evidence="1">LP-2024</strain>
        <tissue evidence="1">Aerial parts of the thallus</tissue>
    </source>
</reference>
<keyword evidence="2" id="KW-1185">Reference proteome</keyword>
<dbReference type="AlphaFoldDB" id="A0ABD3I3D2"/>
<organism evidence="1 2">
    <name type="scientific">Riccia sorocarpa</name>
    <dbReference type="NCBI Taxonomy" id="122646"/>
    <lineage>
        <taxon>Eukaryota</taxon>
        <taxon>Viridiplantae</taxon>
        <taxon>Streptophyta</taxon>
        <taxon>Embryophyta</taxon>
        <taxon>Marchantiophyta</taxon>
        <taxon>Marchantiopsida</taxon>
        <taxon>Marchantiidae</taxon>
        <taxon>Marchantiales</taxon>
        <taxon>Ricciaceae</taxon>
        <taxon>Riccia</taxon>
    </lineage>
</organism>
<dbReference type="Proteomes" id="UP001633002">
    <property type="component" value="Unassembled WGS sequence"/>
</dbReference>
<evidence type="ECO:0000313" key="2">
    <source>
        <dbReference type="Proteomes" id="UP001633002"/>
    </source>
</evidence>
<dbReference type="EMBL" id="JBJQOH010000002">
    <property type="protein sequence ID" value="KAL3697019.1"/>
    <property type="molecule type" value="Genomic_DNA"/>
</dbReference>
<comment type="caution">
    <text evidence="1">The sequence shown here is derived from an EMBL/GenBank/DDBJ whole genome shotgun (WGS) entry which is preliminary data.</text>
</comment>
<protein>
    <submittedName>
        <fullName evidence="1">Uncharacterized protein</fullName>
    </submittedName>
</protein>
<sequence length="141" mass="15456">MVTLTRKDTSSLLKIGSMALEEALTNLEQAGLRIEEVVHDDNAQQLKDLCKDNGIQTTVHDLAYKLKSRIYTCSKDAAIRGDTDPTTLTLDIQNAADHWARNHETCRNLPGTRKCVTENAGPTADPRYVEGSVAGSSFINP</sequence>
<gene>
    <name evidence="1" type="ORF">R1sor_011095</name>
</gene>
<evidence type="ECO:0000313" key="1">
    <source>
        <dbReference type="EMBL" id="KAL3697019.1"/>
    </source>
</evidence>
<proteinExistence type="predicted"/>
<name>A0ABD3I3D2_9MARC</name>